<name>A0A0C9VJQ6_SPHS4</name>
<keyword evidence="2" id="KW-1185">Reference proteome</keyword>
<dbReference type="EMBL" id="KN837134">
    <property type="protein sequence ID" value="KIJ41847.1"/>
    <property type="molecule type" value="Genomic_DNA"/>
</dbReference>
<dbReference type="HOGENOM" id="CLU_1735912_0_0_1"/>
<gene>
    <name evidence="1" type="ORF">M422DRAFT_88011</name>
</gene>
<feature type="non-terminal residue" evidence="1">
    <location>
        <position position="151"/>
    </location>
</feature>
<sequence>QSQQTIFTALKFMTQRDLSTPNLPAIKFKDPPVFKGKTEDLEDFLMAIHNGIKMQRHAFTSDEETMEYMISFWLAGMRKTSPHLLIDFSAFVPAFQSHFSDADAVGTALCNIKKFKQIGSCINYAARLRKYAAVLDLSDTSLMQHFRRDLK</sequence>
<evidence type="ECO:0000313" key="2">
    <source>
        <dbReference type="Proteomes" id="UP000054279"/>
    </source>
</evidence>
<dbReference type="AlphaFoldDB" id="A0A0C9VJQ6"/>
<accession>A0A0C9VJQ6</accession>
<evidence type="ECO:0008006" key="3">
    <source>
        <dbReference type="Google" id="ProtNLM"/>
    </source>
</evidence>
<organism evidence="1 2">
    <name type="scientific">Sphaerobolus stellatus (strain SS14)</name>
    <dbReference type="NCBI Taxonomy" id="990650"/>
    <lineage>
        <taxon>Eukaryota</taxon>
        <taxon>Fungi</taxon>
        <taxon>Dikarya</taxon>
        <taxon>Basidiomycota</taxon>
        <taxon>Agaricomycotina</taxon>
        <taxon>Agaricomycetes</taxon>
        <taxon>Phallomycetidae</taxon>
        <taxon>Geastrales</taxon>
        <taxon>Sphaerobolaceae</taxon>
        <taxon>Sphaerobolus</taxon>
    </lineage>
</organism>
<protein>
    <recommendedName>
        <fullName evidence="3">Retrotransposon gag domain-containing protein</fullName>
    </recommendedName>
</protein>
<feature type="non-terminal residue" evidence="1">
    <location>
        <position position="1"/>
    </location>
</feature>
<dbReference type="Proteomes" id="UP000054279">
    <property type="component" value="Unassembled WGS sequence"/>
</dbReference>
<proteinExistence type="predicted"/>
<evidence type="ECO:0000313" key="1">
    <source>
        <dbReference type="EMBL" id="KIJ41847.1"/>
    </source>
</evidence>
<reference evidence="1 2" key="1">
    <citation type="submission" date="2014-06" db="EMBL/GenBank/DDBJ databases">
        <title>Evolutionary Origins and Diversification of the Mycorrhizal Mutualists.</title>
        <authorList>
            <consortium name="DOE Joint Genome Institute"/>
            <consortium name="Mycorrhizal Genomics Consortium"/>
            <person name="Kohler A."/>
            <person name="Kuo A."/>
            <person name="Nagy L.G."/>
            <person name="Floudas D."/>
            <person name="Copeland A."/>
            <person name="Barry K.W."/>
            <person name="Cichocki N."/>
            <person name="Veneault-Fourrey C."/>
            <person name="LaButti K."/>
            <person name="Lindquist E.A."/>
            <person name="Lipzen A."/>
            <person name="Lundell T."/>
            <person name="Morin E."/>
            <person name="Murat C."/>
            <person name="Riley R."/>
            <person name="Ohm R."/>
            <person name="Sun H."/>
            <person name="Tunlid A."/>
            <person name="Henrissat B."/>
            <person name="Grigoriev I.V."/>
            <person name="Hibbett D.S."/>
            <person name="Martin F."/>
        </authorList>
    </citation>
    <scope>NUCLEOTIDE SEQUENCE [LARGE SCALE GENOMIC DNA]</scope>
    <source>
        <strain evidence="1 2">SS14</strain>
    </source>
</reference>